<dbReference type="HOGENOM" id="CLU_082867_1_0_1"/>
<dbReference type="eggNOG" id="ENOG502QSXP">
    <property type="taxonomic scope" value="Eukaryota"/>
</dbReference>
<dbReference type="PANTHER" id="PTHR34943">
    <property type="match status" value="1"/>
</dbReference>
<dbReference type="STRING" id="3055.A5H8I1"/>
<dbReference type="EMBL" id="CM008969">
    <property type="protein sequence ID" value="PNW80202.1"/>
    <property type="molecule type" value="Genomic_DNA"/>
</dbReference>
<reference evidence="3" key="3">
    <citation type="submission" date="2017-07" db="EMBL/GenBank/DDBJ databases">
        <title>WGS assembly of Chlamydomonas reinhardtii.</title>
        <authorList>
            <consortium name="Chlamydomonas Annotation Team"/>
            <consortium name="JGI Annotation Team"/>
            <person name="Merchant S.S."/>
            <person name="Prochnik S.E."/>
            <person name="Vallon O."/>
            <person name="Harris E.H."/>
            <person name="Karpowicz S.J."/>
            <person name="Witman G.B."/>
            <person name="Terry A."/>
            <person name="Salamov A."/>
            <person name="Fritz-Laylin L.K."/>
            <person name="Marechal-Drouard L."/>
            <person name="Marshall W.F."/>
            <person name="Qu L.H."/>
            <person name="Nelson D.R."/>
            <person name="Sanderfoot A.A."/>
            <person name="Spalding M.H."/>
            <person name="Kapitonov V.V."/>
            <person name="Ren Q."/>
            <person name="Ferris P."/>
            <person name="Lindquist E."/>
            <person name="Shapiro H."/>
            <person name="Lucas S.M."/>
            <person name="Grimwood J."/>
            <person name="Schmutz J."/>
            <person name="Grigoriev I.V."/>
            <person name="Rokhsar D.S."/>
        </authorList>
    </citation>
    <scope>NUCLEOTIDE SEQUENCE</scope>
    <source>
        <strain evidence="3">CC-503 cw92 mt+</strain>
    </source>
</reference>
<evidence type="ECO:0000313" key="2">
    <source>
        <dbReference type="EMBL" id="ABP57444.1"/>
    </source>
</evidence>
<accession>A5H8I1</accession>
<dbReference type="Gramene" id="PNW80202">
    <property type="protein sequence ID" value="PNW80202"/>
    <property type="gene ID" value="CHLRE_08g382300v5"/>
</dbReference>
<proteinExistence type="evidence at transcript level"/>
<keyword evidence="4" id="KW-1185">Reference proteome</keyword>
<feature type="compositionally biased region" description="Low complexity" evidence="1">
    <location>
        <begin position="293"/>
        <end position="306"/>
    </location>
</feature>
<dbReference type="EMBL" id="EF190475">
    <property type="protein sequence ID" value="ABP57444.1"/>
    <property type="molecule type" value="mRNA"/>
</dbReference>
<dbReference type="GeneID" id="5719843"/>
<evidence type="ECO:0000256" key="1">
    <source>
        <dbReference type="SAM" id="MobiDB-lite"/>
    </source>
</evidence>
<dbReference type="GO" id="GO:0010190">
    <property type="term" value="P:cytochrome b6f complex assembly"/>
    <property type="evidence" value="ECO:0000318"/>
    <property type="project" value="GO_Central"/>
</dbReference>
<protein>
    <submittedName>
        <fullName evidence="2">CCB4</fullName>
    </submittedName>
</protein>
<dbReference type="Pfam" id="PF11152">
    <property type="entry name" value="CCB2_CCB4"/>
    <property type="match status" value="1"/>
</dbReference>
<dbReference type="InterPro" id="IPR044705">
    <property type="entry name" value="CCB4"/>
</dbReference>
<dbReference type="InterPro" id="IPR021325">
    <property type="entry name" value="CCB2/CCB4"/>
</dbReference>
<dbReference type="KEGG" id="cre:CHLRE_08g382300v5"/>
<dbReference type="Proteomes" id="UP000006906">
    <property type="component" value="Chromosome 8"/>
</dbReference>
<gene>
    <name evidence="3" type="ORF">CHLRE_08g382300v5</name>
</gene>
<feature type="region of interest" description="Disordered" evidence="1">
    <location>
        <begin position="286"/>
        <end position="306"/>
    </location>
</feature>
<reference evidence="2" key="1">
    <citation type="journal article" date="2007" name="Proc. Natl. Acad. Sci. U.S.A.">
        <title>A specific c-type cytochrome maturation system is required for oxygenic photosynthesis.</title>
        <authorList>
            <person name="Kuras R."/>
            <person name="Saint-Marcoux D."/>
            <person name="Wollman F.A."/>
            <person name="de Vitry C."/>
        </authorList>
    </citation>
    <scope>NUCLEOTIDE SEQUENCE</scope>
</reference>
<dbReference type="OrthoDB" id="439612at2759"/>
<name>A5H8I1_CHLRE</name>
<evidence type="ECO:0000313" key="3">
    <source>
        <dbReference type="EMBL" id="PNW80202.1"/>
    </source>
</evidence>
<organism evidence="2">
    <name type="scientific">Chlamydomonas reinhardtii</name>
    <name type="common">Chlamydomonas smithii</name>
    <dbReference type="NCBI Taxonomy" id="3055"/>
    <lineage>
        <taxon>Eukaryota</taxon>
        <taxon>Viridiplantae</taxon>
        <taxon>Chlorophyta</taxon>
        <taxon>core chlorophytes</taxon>
        <taxon>Chlorophyceae</taxon>
        <taxon>CS clade</taxon>
        <taxon>Chlamydomonadales</taxon>
        <taxon>Chlamydomonadaceae</taxon>
        <taxon>Chlamydomonas</taxon>
    </lineage>
</organism>
<dbReference type="PaxDb" id="3055-EDP02759"/>
<reference evidence="3 4" key="2">
    <citation type="journal article" date="2007" name="Science">
        <title>The Chlamydomonas genome reveals the evolution of key animal and plant functions.</title>
        <authorList>
            <person name="Merchant S.S."/>
            <person name="Prochnik S.E."/>
            <person name="Vallon O."/>
            <person name="Harris E.H."/>
            <person name="Karpowicz S.J."/>
            <person name="Witman G.B."/>
            <person name="Terry A."/>
            <person name="Salamov A."/>
            <person name="Fritz-Laylin L.K."/>
            <person name="Marechal-Drouard L."/>
            <person name="Marshall W.F."/>
            <person name="Qu L.H."/>
            <person name="Nelson D.R."/>
            <person name="Sanderfoot A.A."/>
            <person name="Spalding M.H."/>
            <person name="Kapitonov V.V."/>
            <person name="Ren Q."/>
            <person name="Ferris P."/>
            <person name="Lindquist E."/>
            <person name="Shapiro H."/>
            <person name="Lucas S.M."/>
            <person name="Grimwood J."/>
            <person name="Schmutz J."/>
            <person name="Cardol P."/>
            <person name="Cerutti H."/>
            <person name="Chanfreau G."/>
            <person name="Chen C.L."/>
            <person name="Cognat V."/>
            <person name="Croft M.T."/>
            <person name="Dent R."/>
            <person name="Dutcher S."/>
            <person name="Fernandez E."/>
            <person name="Fukuzawa H."/>
            <person name="Gonzalez-Ballester D."/>
            <person name="Gonzalez-Halphen D."/>
            <person name="Hallmann A."/>
            <person name="Hanikenne M."/>
            <person name="Hippler M."/>
            <person name="Inwood W."/>
            <person name="Jabbari K."/>
            <person name="Kalanon M."/>
            <person name="Kuras R."/>
            <person name="Lefebvre P.A."/>
            <person name="Lemaire S.D."/>
            <person name="Lobanov A.V."/>
            <person name="Lohr M."/>
            <person name="Manuell A."/>
            <person name="Meier I."/>
            <person name="Mets L."/>
            <person name="Mittag M."/>
            <person name="Mittelmeier T."/>
            <person name="Moroney J.V."/>
            <person name="Moseley J."/>
            <person name="Napoli C."/>
            <person name="Nedelcu A.M."/>
            <person name="Niyogi K."/>
            <person name="Novoselov S.V."/>
            <person name="Paulsen I.T."/>
            <person name="Pazour G."/>
            <person name="Purton S."/>
            <person name="Ral J.P."/>
            <person name="Riano-Pachon D.M."/>
            <person name="Riekhof W."/>
            <person name="Rymarquis L."/>
            <person name="Schroda M."/>
            <person name="Stern D."/>
            <person name="Umen J."/>
            <person name="Willows R."/>
            <person name="Wilson N."/>
            <person name="Zimmer S.L."/>
            <person name="Allmer J."/>
            <person name="Balk J."/>
            <person name="Bisova K."/>
            <person name="Chen C.J."/>
            <person name="Elias M."/>
            <person name="Gendler K."/>
            <person name="Hauser C."/>
            <person name="Lamb M.R."/>
            <person name="Ledford H."/>
            <person name="Long J.C."/>
            <person name="Minagawa J."/>
            <person name="Page M.D."/>
            <person name="Pan J."/>
            <person name="Pootakham W."/>
            <person name="Roje S."/>
            <person name="Rose A."/>
            <person name="Stahlberg E."/>
            <person name="Terauchi A.M."/>
            <person name="Yang P."/>
            <person name="Ball S."/>
            <person name="Bowler C."/>
            <person name="Dieckmann C.L."/>
            <person name="Gladyshev V.N."/>
            <person name="Green P."/>
            <person name="Jorgensen R."/>
            <person name="Mayfield S."/>
            <person name="Mueller-Roeber B."/>
            <person name="Rajamani S."/>
            <person name="Sayre R.T."/>
            <person name="Brokstein P."/>
            <person name="Dubchak I."/>
            <person name="Goodstein D."/>
            <person name="Hornick L."/>
            <person name="Huang Y.W."/>
            <person name="Jhaveri J."/>
            <person name="Luo Y."/>
            <person name="Martinez D."/>
            <person name="Ngau W.C."/>
            <person name="Otillar B."/>
            <person name="Poliakov A."/>
            <person name="Porter A."/>
            <person name="Szajkowski L."/>
            <person name="Werner G."/>
            <person name="Zhou K."/>
            <person name="Grigoriev I.V."/>
            <person name="Rokhsar D.S."/>
            <person name="Grossman A.R."/>
        </authorList>
    </citation>
    <scope>NUCLEOTIDE SEQUENCE [LARGE SCALE GENOMIC DNA]</scope>
    <source>
        <strain evidence="4">CC-503</strain>
        <strain evidence="3">CC-503 cw92 mt+</strain>
    </source>
</reference>
<dbReference type="GO" id="GO:0009507">
    <property type="term" value="C:chloroplast"/>
    <property type="evidence" value="ECO:0000318"/>
    <property type="project" value="GO_Central"/>
</dbReference>
<dbReference type="RefSeq" id="XP_001694326.1">
    <property type="nucleotide sequence ID" value="XM_001694274.2"/>
</dbReference>
<dbReference type="PANTHER" id="PTHR34943:SF2">
    <property type="entry name" value="PROTEIN COFACTOR ASSEMBLY OF COMPLEX C SUBUNIT B CCB4, CHLOROPLASTIC"/>
    <property type="match status" value="1"/>
</dbReference>
<dbReference type="FunCoup" id="A5H8I1">
    <property type="interactions" value="543"/>
</dbReference>
<sequence length="306" mass="32234">MTSLLGRSHQAAVLRQGRVRPFLPAQQCRPLRIVHVAAKKSGEAVEPDQSFGLVAQQAEFFRALPLYAGGAGVASLLLNRALSGIAPVVDASSSQSRADVLGIVLSAVLLLTGLQWLALKPREVAAVDLEGSTVDFVEPGLKPYAALLREFAWARDAMFSTTRCKSLVLLYKGRTLFHYGFITKGVKPGNVVPGEICTQAMRDSQGNYLANLVLYPGRPEFTAFLPENTQGVMVQPVGKDGVIVAGTDTVRGFSRLDQAWLSTIADKLEVSLGEGVALPQAGVGFGGSGGSSSSGAKASGKQPAAR</sequence>
<evidence type="ECO:0000313" key="4">
    <source>
        <dbReference type="Proteomes" id="UP000006906"/>
    </source>
</evidence>
<dbReference type="AlphaFoldDB" id="A5H8I1"/>